<dbReference type="Proteomes" id="UP000006465">
    <property type="component" value="Chromosome"/>
</dbReference>
<proteinExistence type="predicted"/>
<reference evidence="1 2" key="1">
    <citation type="journal article" date="2013" name="J. Biotechnol.">
        <title>Genome sequence of Corynebacterium pseudotuberculosis biovar equi strain 258 and prediction of antigenic targets to improve biotechnological vaccine production.</title>
        <authorList>
            <person name="Soares S.C."/>
            <person name="Trost E."/>
            <person name="Ramos R.T."/>
            <person name="Carneiro A.R."/>
            <person name="Santos A.R."/>
            <person name="Pinto A.C."/>
            <person name="Barbosa E."/>
            <person name="Aburjaile F."/>
            <person name="Ali A."/>
            <person name="Diniz C.A."/>
            <person name="Hassan S.S."/>
            <person name="Fiaux K."/>
            <person name="Guimaraes L.C."/>
            <person name="Bakhtiar S.M."/>
            <person name="Pereira U."/>
            <person name="Almeida S.S."/>
            <person name="Abreu V.A."/>
            <person name="Rocha F.S."/>
            <person name="Dorella F.A."/>
            <person name="Miyoshi A."/>
            <person name="Silva A."/>
            <person name="Azevedo V."/>
            <person name="Tauch A."/>
        </authorList>
    </citation>
    <scope>NUCLEOTIDE SEQUENCE [LARGE SCALE GENOMIC DNA]</scope>
    <source>
        <strain evidence="1 2">258</strain>
    </source>
</reference>
<dbReference type="AlphaFoldDB" id="A0AAX1FKS7"/>
<name>A0AAX1FKS7_CORPS</name>
<evidence type="ECO:0000313" key="2">
    <source>
        <dbReference type="Proteomes" id="UP000006465"/>
    </source>
</evidence>
<sequence>MMFTYASAYARKSRQLTTRHIDSQHTHAELAGYVQPYKKTMQRITYLKFNTPTQDVVNPKTVFPVQKMNFPSSQTSRVTSFTQHISRGRGSGVLDIVSLI</sequence>
<organism evidence="1 2">
    <name type="scientific">Corynebacterium pseudotuberculosis 258</name>
    <dbReference type="NCBI Taxonomy" id="1168865"/>
    <lineage>
        <taxon>Bacteria</taxon>
        <taxon>Bacillati</taxon>
        <taxon>Actinomycetota</taxon>
        <taxon>Actinomycetes</taxon>
        <taxon>Mycobacteriales</taxon>
        <taxon>Corynebacteriaceae</taxon>
        <taxon>Corynebacterium</taxon>
    </lineage>
</organism>
<dbReference type="KEGG" id="coe:CP258_02685"/>
<dbReference type="EMBL" id="CP003540">
    <property type="protein sequence ID" value="QGW56937.1"/>
    <property type="molecule type" value="Genomic_DNA"/>
</dbReference>
<gene>
    <name evidence="1" type="ORF">CP258_02685</name>
</gene>
<accession>A0AAX1FKS7</accession>
<evidence type="ECO:0000313" key="1">
    <source>
        <dbReference type="EMBL" id="QGW56937.1"/>
    </source>
</evidence>
<protein>
    <submittedName>
        <fullName evidence="1">Uncharacterized protein</fullName>
    </submittedName>
</protein>